<dbReference type="EMBL" id="LR134140">
    <property type="protein sequence ID" value="VDZ99634.1"/>
    <property type="molecule type" value="Genomic_DNA"/>
</dbReference>
<evidence type="ECO:0000313" key="1">
    <source>
        <dbReference type="EMBL" id="VDZ99634.1"/>
    </source>
</evidence>
<evidence type="ECO:0000313" key="2">
    <source>
        <dbReference type="Proteomes" id="UP000282086"/>
    </source>
</evidence>
<name>A0A447N8L4_SALET</name>
<dbReference type="Pfam" id="PF13987">
    <property type="entry name" value="YedD"/>
    <property type="match status" value="1"/>
</dbReference>
<sequence length="156" mass="16774">MKKVAIVGALLVLAGCAEVENYNDVVKTPAPAGLEGYWQSKGPQRKLVSPEAIASLVVTKEGDTLDCRQWQRVIALPGKLTMLSDDLTNVTVKRELYEIERDGNTLEYDGMTLQTGRSSDAGVRRRVRKNAAADAAAVISLPGSALPPGTLITRPQ</sequence>
<dbReference type="Gene3D" id="2.40.128.500">
    <property type="entry name" value="YedD-like protein"/>
    <property type="match status" value="1"/>
</dbReference>
<dbReference type="PROSITE" id="PS51257">
    <property type="entry name" value="PROKAR_LIPOPROTEIN"/>
    <property type="match status" value="1"/>
</dbReference>
<protein>
    <submittedName>
        <fullName evidence="1">Lipoprotein</fullName>
    </submittedName>
</protein>
<accession>A0A447N8L4</accession>
<organism evidence="1 2">
    <name type="scientific">Salmonella enterica I</name>
    <dbReference type="NCBI Taxonomy" id="59201"/>
    <lineage>
        <taxon>Bacteria</taxon>
        <taxon>Pseudomonadati</taxon>
        <taxon>Pseudomonadota</taxon>
        <taxon>Gammaproteobacteria</taxon>
        <taxon>Enterobacterales</taxon>
        <taxon>Enterobacteriaceae</taxon>
        <taxon>Salmonella</taxon>
    </lineage>
</organism>
<gene>
    <name evidence="1" type="primary">yedD</name>
    <name evidence="1" type="ORF">NCTC129_05959</name>
</gene>
<reference evidence="1 2" key="1">
    <citation type="submission" date="2018-12" db="EMBL/GenBank/DDBJ databases">
        <authorList>
            <consortium name="Pathogen Informatics"/>
        </authorList>
    </citation>
    <scope>NUCLEOTIDE SEQUENCE [LARGE SCALE GENOMIC DNA]</scope>
    <source>
        <strain evidence="1 2">NCTC129</strain>
    </source>
</reference>
<dbReference type="InterPro" id="IPR038624">
    <property type="entry name" value="YedD-like_sf"/>
</dbReference>
<dbReference type="NCBIfam" id="NF007705">
    <property type="entry name" value="PRK10397.1"/>
    <property type="match status" value="1"/>
</dbReference>
<proteinExistence type="predicted"/>
<dbReference type="AlphaFoldDB" id="A0A447N8L4"/>
<dbReference type="Proteomes" id="UP000282086">
    <property type="component" value="Chromosome"/>
</dbReference>
<keyword evidence="1" id="KW-0449">Lipoprotein</keyword>
<dbReference type="InterPro" id="IPR025596">
    <property type="entry name" value="YedD"/>
</dbReference>